<keyword evidence="2" id="KW-1133">Transmembrane helix</keyword>
<feature type="transmembrane region" description="Helical" evidence="2">
    <location>
        <begin position="507"/>
        <end position="529"/>
    </location>
</feature>
<keyword evidence="2" id="KW-0472">Membrane</keyword>
<dbReference type="OrthoDB" id="9795390at2"/>
<keyword evidence="4" id="KW-0808">Transferase</keyword>
<evidence type="ECO:0000256" key="1">
    <source>
        <dbReference type="ARBA" id="ARBA00009670"/>
    </source>
</evidence>
<dbReference type="InterPro" id="IPR004147">
    <property type="entry name" value="ABC1_dom"/>
</dbReference>
<dbReference type="InterPro" id="IPR050154">
    <property type="entry name" value="UbiB_kinase"/>
</dbReference>
<protein>
    <submittedName>
        <fullName evidence="4">AarF/ABC1/UbiB kinase family protein</fullName>
    </submittedName>
</protein>
<keyword evidence="2" id="KW-0812">Transmembrane</keyword>
<keyword evidence="5" id="KW-1185">Reference proteome</keyword>
<evidence type="ECO:0000259" key="3">
    <source>
        <dbReference type="Pfam" id="PF03109"/>
    </source>
</evidence>
<dbReference type="CDD" id="cd05121">
    <property type="entry name" value="ABC1_ADCK3-like"/>
    <property type="match status" value="1"/>
</dbReference>
<dbReference type="Pfam" id="PF03109">
    <property type="entry name" value="ABC1"/>
    <property type="match status" value="1"/>
</dbReference>
<organism evidence="4 5">
    <name type="scientific">Clostridium tarantellae</name>
    <dbReference type="NCBI Taxonomy" id="39493"/>
    <lineage>
        <taxon>Bacteria</taxon>
        <taxon>Bacillati</taxon>
        <taxon>Bacillota</taxon>
        <taxon>Clostridia</taxon>
        <taxon>Eubacteriales</taxon>
        <taxon>Clostridiaceae</taxon>
        <taxon>Clostridium</taxon>
    </lineage>
</organism>
<name>A0A6I1MJY2_9CLOT</name>
<dbReference type="AlphaFoldDB" id="A0A6I1MJY2"/>
<dbReference type="SUPFAM" id="SSF56112">
    <property type="entry name" value="Protein kinase-like (PK-like)"/>
    <property type="match status" value="1"/>
</dbReference>
<dbReference type="Proteomes" id="UP000430345">
    <property type="component" value="Unassembled WGS sequence"/>
</dbReference>
<dbReference type="GO" id="GO:0016301">
    <property type="term" value="F:kinase activity"/>
    <property type="evidence" value="ECO:0007669"/>
    <property type="project" value="UniProtKB-KW"/>
</dbReference>
<dbReference type="PANTHER" id="PTHR10566:SF113">
    <property type="entry name" value="PROTEIN ACTIVITY OF BC1 COMPLEX KINASE 7, CHLOROPLASTIC"/>
    <property type="match status" value="1"/>
</dbReference>
<comment type="similarity">
    <text evidence="1">Belongs to the protein kinase superfamily. ADCK protein kinase family.</text>
</comment>
<gene>
    <name evidence="4" type="ORF">GBZ86_07990</name>
</gene>
<dbReference type="RefSeq" id="WP_152889444.1">
    <property type="nucleotide sequence ID" value="NZ_WHJC01000096.1"/>
</dbReference>
<dbReference type="EMBL" id="WHJC01000096">
    <property type="protein sequence ID" value="MPQ43695.1"/>
    <property type="molecule type" value="Genomic_DNA"/>
</dbReference>
<dbReference type="InterPro" id="IPR011009">
    <property type="entry name" value="Kinase-like_dom_sf"/>
</dbReference>
<evidence type="ECO:0000313" key="4">
    <source>
        <dbReference type="EMBL" id="MPQ43695.1"/>
    </source>
</evidence>
<feature type="transmembrane region" description="Helical" evidence="2">
    <location>
        <begin position="475"/>
        <end position="495"/>
    </location>
</feature>
<evidence type="ECO:0000256" key="2">
    <source>
        <dbReference type="SAM" id="Phobius"/>
    </source>
</evidence>
<evidence type="ECO:0000313" key="5">
    <source>
        <dbReference type="Proteomes" id="UP000430345"/>
    </source>
</evidence>
<feature type="domain" description="ABC1 atypical kinase-like" evidence="3">
    <location>
        <begin position="84"/>
        <end position="316"/>
    </location>
</feature>
<dbReference type="PANTHER" id="PTHR10566">
    <property type="entry name" value="CHAPERONE-ACTIVITY OF BC1 COMPLEX CABC1 -RELATED"/>
    <property type="match status" value="1"/>
</dbReference>
<proteinExistence type="inferred from homology"/>
<reference evidence="4 5" key="1">
    <citation type="submission" date="2019-10" db="EMBL/GenBank/DDBJ databases">
        <title>The Genome Sequence of Clostridium tarantellae Isolated from Fish Brain.</title>
        <authorList>
            <person name="Bano L."/>
            <person name="Kiel M."/>
            <person name="Sales G."/>
            <person name="Doxey A.C."/>
            <person name="Mansfield M.J."/>
            <person name="Schiavone M."/>
            <person name="Rossetto O."/>
            <person name="Pirazzini M."/>
            <person name="Dobrindt U."/>
            <person name="Montecucco C."/>
        </authorList>
    </citation>
    <scope>NUCLEOTIDE SEQUENCE [LARGE SCALE GENOMIC DNA]</scope>
    <source>
        <strain evidence="4 5">DSM 3997</strain>
    </source>
</reference>
<keyword evidence="4" id="KW-0418">Kinase</keyword>
<accession>A0A6I1MJY2</accession>
<sequence length="534" mass="60401">MKESRVNRFKEIVKVFTHYGFGYVVNAKKKGGEPSPVALRKAFEELGATFIKLGQILSTRPDILPKEYIKELEKLQDCNIYTDNIETVKKVFYEDFGKNIEDYFLYFSPKPLASASIAQVHKGILKDGTKVVVKIQHSDIKEKMNLDLAIIKRIVKLVKHKFNNSLINPMEAINEIEESTKKELNFLVEYSNMVKFREFNEGVVCITSPQPLKLICSERVLTMEEIDGFKISEINKLYENGYDREDIAKKLSLSFCKQIFDDGFFHGDPHPGNLLISNRKIVYIDFGIVGQLDKSLKKAMNKAITYVALEDVDGIVSFILTVGVKTGEVDESTLRDDCKFLLTKYTSISLSGIKISEFLNEIFDISSRNNIQLPKEFVSLIRSVIILEGVLTNLDPDLEIMDVIISFIKNKDKLDLLDKLTLDDIGLKLYKFTLDGFKIPSKINELADSISKGRVKVKIEVKEIKNLIFQLNKMVNRLSFALVVGCMVIASSLVLKLNTGPLYDGLSLMGVIGYAVSAIFGFWLLISIIKSGFL</sequence>
<comment type="caution">
    <text evidence="4">The sequence shown here is derived from an EMBL/GenBank/DDBJ whole genome shotgun (WGS) entry which is preliminary data.</text>
</comment>